<feature type="domain" description="Dilute" evidence="14">
    <location>
        <begin position="1496"/>
        <end position="1776"/>
    </location>
</feature>
<evidence type="ECO:0000256" key="12">
    <source>
        <dbReference type="SAM" id="Coils"/>
    </source>
</evidence>
<evidence type="ECO:0000259" key="15">
    <source>
        <dbReference type="PROSITE" id="PS51456"/>
    </source>
</evidence>
<organism evidence="17 18">
    <name type="scientific">Nicrophorus vespilloides</name>
    <name type="common">Boreal carrion beetle</name>
    <dbReference type="NCBI Taxonomy" id="110193"/>
    <lineage>
        <taxon>Eukaryota</taxon>
        <taxon>Metazoa</taxon>
        <taxon>Ecdysozoa</taxon>
        <taxon>Arthropoda</taxon>
        <taxon>Hexapoda</taxon>
        <taxon>Insecta</taxon>
        <taxon>Pterygota</taxon>
        <taxon>Neoptera</taxon>
        <taxon>Endopterygota</taxon>
        <taxon>Coleoptera</taxon>
        <taxon>Polyphaga</taxon>
        <taxon>Staphyliniformia</taxon>
        <taxon>Silphidae</taxon>
        <taxon>Nicrophorinae</taxon>
        <taxon>Nicrophorus</taxon>
    </lineage>
</organism>
<keyword evidence="9 11" id="KW-0505">Motor protein</keyword>
<dbReference type="Proteomes" id="UP000695000">
    <property type="component" value="Unplaced"/>
</dbReference>
<dbReference type="SMART" id="SM00242">
    <property type="entry name" value="MYSc"/>
    <property type="match status" value="1"/>
</dbReference>
<dbReference type="Pfam" id="PF00063">
    <property type="entry name" value="Myosin_head"/>
    <property type="match status" value="1"/>
</dbReference>
<dbReference type="PANTHER" id="PTHR13140">
    <property type="entry name" value="MYOSIN"/>
    <property type="match status" value="1"/>
</dbReference>
<feature type="compositionally biased region" description="Basic and acidic residues" evidence="13">
    <location>
        <begin position="1133"/>
        <end position="1145"/>
    </location>
</feature>
<keyword evidence="4 11" id="KW-0547">Nucleotide-binding</keyword>
<dbReference type="PROSITE" id="PS51126">
    <property type="entry name" value="DILUTE"/>
    <property type="match status" value="1"/>
</dbReference>
<evidence type="ECO:0000256" key="9">
    <source>
        <dbReference type="ARBA" id="ARBA00023175"/>
    </source>
</evidence>
<evidence type="ECO:0000256" key="8">
    <source>
        <dbReference type="ARBA" id="ARBA00023123"/>
    </source>
</evidence>
<protein>
    <submittedName>
        <fullName evidence="18">Unconventional myosin-Va</fullName>
    </submittedName>
</protein>
<evidence type="ECO:0000256" key="10">
    <source>
        <dbReference type="ARBA" id="ARBA00023203"/>
    </source>
</evidence>
<dbReference type="Gene3D" id="1.20.120.720">
    <property type="entry name" value="Myosin VI head, motor domain, U50 subdomain"/>
    <property type="match status" value="1"/>
</dbReference>
<feature type="domain" description="Myosin N-terminal SH3-like" evidence="16">
    <location>
        <begin position="8"/>
        <end position="64"/>
    </location>
</feature>
<evidence type="ECO:0000256" key="3">
    <source>
        <dbReference type="ARBA" id="ARBA00022737"/>
    </source>
</evidence>
<sequence>MTTLELYTKGAKVWIPHPERIWEAAELQEDYSPSKKTLQVLTENNEQKSLQVKAEKELPFLRNPQILIGENDLTSLSYLHEPAVLYNLQVRFCQHKDIYTYCGIVLVAINPYDDLPIYDIDTIQTYRGQAMGDLDPHIFAVAEEAYTQLEREQRDQSIIVSGESGAGKTVSAKYAMRYFATVGGNATETQVEKKVLASSPIMEAIGNAKTTRNDNSSRFGKFIELQFNKQFNISGASMRTYLLEKSRVVFQAPGERNYHIFYQLCAAKDQLPHLKLDDSTKFHYLNQGRSPTVDGVNDLQTYEETTTALALLGFNESERNDMFKILAAILHLGNLKFKEMMIRQENEQDQEGCGIQQGDKSLSVIGELLDIDVEELEQWLCIKKMVSMREVFLIPMSLQQAMVSRDALAKHIYAILFNWIVLIINKALESEVPKYKFIGVLDIYGFETFEINSFEQFCINYANEKLQQQFNMHVFKLEQEEYIKEEIEWKMIDYLDNQPCIDLIETKLGILDLLDEECRMPKGTDGSWTEKLYAKCMQYSHFTKARFGTSAFVINHFADKVQYESSGFLEKNRDTVIEEQINVIKASKNDLVRRLFAPEMKQSTSLTKLKVISAKPAPKTKKTNKKTVGSQFRDSLNMLMNTLNATTPHYVRCIKPNDTKTAFEYNPKRAVEQLRACGVLETIRISSAGFPSRWTYPDFFSRYRVLCKFVDISRNSMQITCQRILTQYIKNSDMYQFGKTKIFFRAGQVAYLEKLRADKLKKCCIVMQSTVRAFIWRKKYIRIKKAIHNLQRYSRGYLARRLANDLRRNKAAIIIQRYTRGWVKRTQYKKKQQLLLGIQRFARGFLARKRYMKLKYNAKALIIQRFVRGWLARKRANKRKRQIILCQATIRRFLARRRYKKLRIEARSIEHVKKLNVGLENKIFMLQQKIEDLNKTKTELTGAQNDISDLKNKLITFKAMELEIKNMKTLLVKKNDTIDHLEEKVKIEQSEKMDLVHDQEKYQKEIEDERNHWMEETSKLRKELDNINEIVKMNEEGAEEHLKARLEQEKIILLKQQDNDTMAYQRLLEEYHQLESHCDNLEKLVSENNRQNYHHVRNVSDVSSIIVGEESHSDIQDDHGYGSVRSTSSSNHAKLENIDWKEGHTDSIPSSSSSSENTKMDISPSKTDVALVLKLQHKLAEVEREKSRLQKRLDDIETSPRAEQAENNARDSIKINELELSNSNLKSQLMELRGSIEDGTGNKQLSEQLVTMQSELDRKMEEIIQLKSVLASQTDSMKSLVSSKTRTGTYINEDGELALAYETQKAINKQLELELQDEKVKYKAHEKEYKLEIDKLREDNERQQRILSANLKTTPQSQTEAFMSHEITRLTTENLNLTDANDNLGESVRKLKKHVKLLTKKLKDNGIDIDESIVETGQMQKHARSMPCIKKKDREYLGMFAYKEGEEAIIAKSLVIDLKPRTAVTLLPGLPAYIMFMCIRHTDHINDDDKVRALLSAFTNSVKKVLKKRNDDFETITLWLSNTLRLLHNMKQYSGDKAFQTKNTQKQNDQRLRNFDLSEYRQLLSDIAVWIYLALIQHLQEKIQPLVVPAILEHEEIQGLSGGKPGFRKRTSSIAKELESPKSTTKPTTALLQELTSQHKILSFYGVDPEVISQVFRQLFYFLCASSLNNLLLRKELCHWSKGFQIRHNLSHLEMWTREKQLTEIPVQEALQPIIQAAHLLQARKKDEDVDSVCEMCSALTPLQICKILNLYTPVDEFEQRVPVTFIRKVQAKLNEREGSHEPQALLMDIKYTHPVRFPFNPSIICLESIDIPDVLKLNMLEKI</sequence>
<name>A0ABM1MD51_NICVS</name>
<dbReference type="GeneID" id="108559662"/>
<keyword evidence="7 12" id="KW-0175">Coiled coil</keyword>
<evidence type="ECO:0000256" key="7">
    <source>
        <dbReference type="ARBA" id="ARBA00023054"/>
    </source>
</evidence>
<dbReference type="Gene3D" id="1.20.5.190">
    <property type="match status" value="3"/>
</dbReference>
<dbReference type="SMART" id="SM01132">
    <property type="entry name" value="DIL"/>
    <property type="match status" value="1"/>
</dbReference>
<dbReference type="InterPro" id="IPR036103">
    <property type="entry name" value="MYSc_Myo5"/>
</dbReference>
<dbReference type="Gene3D" id="1.20.58.530">
    <property type="match status" value="1"/>
</dbReference>
<dbReference type="Gene3D" id="3.40.850.10">
    <property type="entry name" value="Kinesin motor domain"/>
    <property type="match status" value="1"/>
</dbReference>
<feature type="region of interest" description="Disordered" evidence="13">
    <location>
        <begin position="1113"/>
        <end position="1165"/>
    </location>
</feature>
<feature type="coiled-coil region" evidence="12">
    <location>
        <begin position="1301"/>
        <end position="1346"/>
    </location>
</feature>
<proteinExistence type="inferred from homology"/>
<dbReference type="InterPro" id="IPR002710">
    <property type="entry name" value="Dilute_dom"/>
</dbReference>
<feature type="coiled-coil region" evidence="12">
    <location>
        <begin position="1172"/>
        <end position="1262"/>
    </location>
</feature>
<accession>A0ABM1MD51</accession>
<keyword evidence="10 11" id="KW-0009">Actin-binding</keyword>
<evidence type="ECO:0000256" key="5">
    <source>
        <dbReference type="ARBA" id="ARBA00022840"/>
    </source>
</evidence>
<dbReference type="CDD" id="cd15470">
    <property type="entry name" value="Myo5_CBD"/>
    <property type="match status" value="1"/>
</dbReference>
<evidence type="ECO:0000256" key="11">
    <source>
        <dbReference type="PROSITE-ProRule" id="PRU00782"/>
    </source>
</evidence>
<dbReference type="InterPro" id="IPR027417">
    <property type="entry name" value="P-loop_NTPase"/>
</dbReference>
<dbReference type="InterPro" id="IPR004009">
    <property type="entry name" value="SH3_Myosin"/>
</dbReference>
<keyword evidence="3" id="KW-0677">Repeat</keyword>
<feature type="coiled-coil region" evidence="12">
    <location>
        <begin position="916"/>
        <end position="1023"/>
    </location>
</feature>
<dbReference type="InterPro" id="IPR036961">
    <property type="entry name" value="Kinesin_motor_dom_sf"/>
</dbReference>
<reference evidence="18" key="1">
    <citation type="submission" date="2025-08" db="UniProtKB">
        <authorList>
            <consortium name="RefSeq"/>
        </authorList>
    </citation>
    <scope>IDENTIFICATION</scope>
</reference>
<dbReference type="PANTHER" id="PTHR13140:SF706">
    <property type="entry name" value="DILUTE CLASS UNCONVENTIONAL MYOSIN, ISOFORM C"/>
    <property type="match status" value="1"/>
</dbReference>
<evidence type="ECO:0000259" key="16">
    <source>
        <dbReference type="PROSITE" id="PS51844"/>
    </source>
</evidence>
<dbReference type="PRINTS" id="PR00193">
    <property type="entry name" value="MYOSINHEAVY"/>
</dbReference>
<dbReference type="Pfam" id="PF01843">
    <property type="entry name" value="DIL"/>
    <property type="match status" value="1"/>
</dbReference>
<dbReference type="Pfam" id="PF25966">
    <property type="entry name" value="Myo5a"/>
    <property type="match status" value="1"/>
</dbReference>
<dbReference type="InterPro" id="IPR058662">
    <property type="entry name" value="Myo5a/b_dom"/>
</dbReference>
<dbReference type="SUPFAM" id="SSF52540">
    <property type="entry name" value="P-loop containing nucleoside triphosphate hydrolases"/>
    <property type="match status" value="2"/>
</dbReference>
<dbReference type="PROSITE" id="PS50096">
    <property type="entry name" value="IQ"/>
    <property type="match status" value="6"/>
</dbReference>
<feature type="coiled-coil region" evidence="12">
    <location>
        <begin position="1064"/>
        <end position="1091"/>
    </location>
</feature>
<dbReference type="InterPro" id="IPR001609">
    <property type="entry name" value="Myosin_head_motor_dom-like"/>
</dbReference>
<dbReference type="PROSITE" id="PS51844">
    <property type="entry name" value="SH3_LIKE"/>
    <property type="match status" value="1"/>
</dbReference>
<evidence type="ECO:0000313" key="18">
    <source>
        <dbReference type="RefSeq" id="XP_017772501.1"/>
    </source>
</evidence>
<keyword evidence="17" id="KW-1185">Reference proteome</keyword>
<keyword evidence="6" id="KW-0112">Calmodulin-binding</keyword>
<evidence type="ECO:0000259" key="14">
    <source>
        <dbReference type="PROSITE" id="PS51126"/>
    </source>
</evidence>
<dbReference type="RefSeq" id="XP_017772501.1">
    <property type="nucleotide sequence ID" value="XM_017917012.1"/>
</dbReference>
<evidence type="ECO:0000313" key="17">
    <source>
        <dbReference type="Proteomes" id="UP000695000"/>
    </source>
</evidence>
<comment type="similarity">
    <text evidence="1 11">Belongs to the TRAFAC class myosin-kinesin ATPase superfamily. Myosin family.</text>
</comment>
<dbReference type="Pfam" id="PF00612">
    <property type="entry name" value="IQ"/>
    <property type="match status" value="5"/>
</dbReference>
<keyword evidence="2" id="KW-0597">Phosphoprotein</keyword>
<evidence type="ECO:0000256" key="1">
    <source>
        <dbReference type="ARBA" id="ARBA00008314"/>
    </source>
</evidence>
<keyword evidence="8 11" id="KW-0518">Myosin</keyword>
<evidence type="ECO:0000256" key="6">
    <source>
        <dbReference type="ARBA" id="ARBA00022860"/>
    </source>
</evidence>
<gene>
    <name evidence="18" type="primary">LOC108559662</name>
</gene>
<evidence type="ECO:0000256" key="4">
    <source>
        <dbReference type="ARBA" id="ARBA00022741"/>
    </source>
</evidence>
<dbReference type="CDD" id="cd23767">
    <property type="entry name" value="IQCD"/>
    <property type="match status" value="1"/>
</dbReference>
<feature type="domain" description="Myosin motor" evidence="15">
    <location>
        <begin position="68"/>
        <end position="757"/>
    </location>
</feature>
<dbReference type="Gene3D" id="1.10.10.820">
    <property type="match status" value="1"/>
</dbReference>
<evidence type="ECO:0000256" key="13">
    <source>
        <dbReference type="SAM" id="MobiDB-lite"/>
    </source>
</evidence>
<dbReference type="Gene3D" id="6.20.240.20">
    <property type="match status" value="1"/>
</dbReference>
<evidence type="ECO:0000256" key="2">
    <source>
        <dbReference type="ARBA" id="ARBA00022553"/>
    </source>
</evidence>
<keyword evidence="5 11" id="KW-0067">ATP-binding</keyword>
<dbReference type="SUPFAM" id="SSF50084">
    <property type="entry name" value="Myosin S1 fragment, N-terminal domain"/>
    <property type="match status" value="1"/>
</dbReference>
<dbReference type="PROSITE" id="PS51456">
    <property type="entry name" value="MYOSIN_MOTOR"/>
    <property type="match status" value="1"/>
</dbReference>
<dbReference type="InterPro" id="IPR000048">
    <property type="entry name" value="IQ_motif_EF-hand-BS"/>
</dbReference>
<dbReference type="SMART" id="SM00015">
    <property type="entry name" value="IQ"/>
    <property type="match status" value="6"/>
</dbReference>
<feature type="region of interest" description="Actin-binding" evidence="11">
    <location>
        <begin position="636"/>
        <end position="658"/>
    </location>
</feature>
<dbReference type="CDD" id="cd01380">
    <property type="entry name" value="MYSc_Myo5"/>
    <property type="match status" value="1"/>
</dbReference>
<feature type="binding site" evidence="11">
    <location>
        <begin position="162"/>
        <end position="169"/>
    </location>
    <ligand>
        <name>ATP</name>
        <dbReference type="ChEBI" id="CHEBI:30616"/>
    </ligand>
</feature>